<dbReference type="PROSITE" id="PS51257">
    <property type="entry name" value="PROKAR_LIPOPROTEIN"/>
    <property type="match status" value="1"/>
</dbReference>
<accession>A0A6J1TKJ3</accession>
<dbReference type="OrthoDB" id="10451859at2759"/>
<dbReference type="AlphaFoldDB" id="A0A6J1TKJ3"/>
<dbReference type="RefSeq" id="XP_026293277.1">
    <property type="nucleotide sequence ID" value="XM_026437492.2"/>
</dbReference>
<feature type="chain" id="PRO_5027035062" evidence="1">
    <location>
        <begin position="17"/>
        <end position="257"/>
    </location>
</feature>
<organism evidence="2 3">
    <name type="scientific">Frankliniella occidentalis</name>
    <name type="common">Western flower thrips</name>
    <name type="synonym">Euthrips occidentalis</name>
    <dbReference type="NCBI Taxonomy" id="133901"/>
    <lineage>
        <taxon>Eukaryota</taxon>
        <taxon>Metazoa</taxon>
        <taxon>Ecdysozoa</taxon>
        <taxon>Arthropoda</taxon>
        <taxon>Hexapoda</taxon>
        <taxon>Insecta</taxon>
        <taxon>Pterygota</taxon>
        <taxon>Neoptera</taxon>
        <taxon>Paraneoptera</taxon>
        <taxon>Thysanoptera</taxon>
        <taxon>Terebrantia</taxon>
        <taxon>Thripoidea</taxon>
        <taxon>Thripidae</taxon>
        <taxon>Frankliniella</taxon>
    </lineage>
</organism>
<proteinExistence type="predicted"/>
<protein>
    <submittedName>
        <fullName evidence="3">Uncharacterized protein LOC113217542</fullName>
    </submittedName>
</protein>
<dbReference type="Proteomes" id="UP000504606">
    <property type="component" value="Unplaced"/>
</dbReference>
<keyword evidence="2" id="KW-1185">Reference proteome</keyword>
<keyword evidence="1" id="KW-0732">Signal</keyword>
<evidence type="ECO:0000313" key="3">
    <source>
        <dbReference type="RefSeq" id="XP_026293277.1"/>
    </source>
</evidence>
<name>A0A6J1TKJ3_FRAOC</name>
<gene>
    <name evidence="3" type="primary">LOC113217542</name>
</gene>
<sequence>MTKTAWLGVLLALTTALPGSFSCLEVERDCTLDMHCCQGMTCKKDAGSVYGKCRSGASGSDSEKYVAEFWQHSGPGGNGLVVTANAHNLGQCQGFSGHFEYLNGEVSGLKWSDNVVLVVYDAVNCGGSSLVVYSSGPHKMRKSDGMTEDSAFLAGVVANLETVCLRDRCGYTSTSNSVSYNVDGSVGFNVGFFSAGVGGGRGESWGKDTAWDRCECTRTWNDDIRSFRMFRRNIGTSKDVRRRRREIPRKNLSPAEQ</sequence>
<evidence type="ECO:0000313" key="2">
    <source>
        <dbReference type="Proteomes" id="UP000504606"/>
    </source>
</evidence>
<feature type="signal peptide" evidence="1">
    <location>
        <begin position="1"/>
        <end position="16"/>
    </location>
</feature>
<reference evidence="3" key="1">
    <citation type="submission" date="2025-08" db="UniProtKB">
        <authorList>
            <consortium name="RefSeq"/>
        </authorList>
    </citation>
    <scope>IDENTIFICATION</scope>
    <source>
        <tissue evidence="3">Whole organism</tissue>
    </source>
</reference>
<dbReference type="KEGG" id="foc:113217542"/>
<dbReference type="GeneID" id="113217542"/>
<evidence type="ECO:0000256" key="1">
    <source>
        <dbReference type="SAM" id="SignalP"/>
    </source>
</evidence>